<dbReference type="NCBIfam" id="TIGR04056">
    <property type="entry name" value="OMP_RagA_SusC"/>
    <property type="match status" value="1"/>
</dbReference>
<protein>
    <submittedName>
        <fullName evidence="9">TonB-dependent receptor</fullName>
    </submittedName>
</protein>
<evidence type="ECO:0000256" key="1">
    <source>
        <dbReference type="ARBA" id="ARBA00004571"/>
    </source>
</evidence>
<dbReference type="InterPro" id="IPR037066">
    <property type="entry name" value="Plug_dom_sf"/>
</dbReference>
<keyword evidence="4 7" id="KW-0812">Transmembrane</keyword>
<comment type="subcellular location">
    <subcellularLocation>
        <location evidence="1 7">Cell outer membrane</location>
        <topology evidence="1 7">Multi-pass membrane protein</topology>
    </subcellularLocation>
</comment>
<dbReference type="Pfam" id="PF13715">
    <property type="entry name" value="CarbopepD_reg_2"/>
    <property type="match status" value="1"/>
</dbReference>
<comment type="similarity">
    <text evidence="7">Belongs to the TonB-dependent receptor family.</text>
</comment>
<gene>
    <name evidence="9" type="ORF">JI741_02295</name>
</gene>
<keyword evidence="10" id="KW-1185">Reference proteome</keyword>
<evidence type="ECO:0000259" key="8">
    <source>
        <dbReference type="Pfam" id="PF07715"/>
    </source>
</evidence>
<dbReference type="InterPro" id="IPR012910">
    <property type="entry name" value="Plug_dom"/>
</dbReference>
<dbReference type="InterPro" id="IPR023997">
    <property type="entry name" value="TonB-dep_OMP_SusC/RagA_CS"/>
</dbReference>
<dbReference type="Gene3D" id="2.60.40.1120">
    <property type="entry name" value="Carboxypeptidase-like, regulatory domain"/>
    <property type="match status" value="1"/>
</dbReference>
<evidence type="ECO:0000256" key="7">
    <source>
        <dbReference type="PROSITE-ProRule" id="PRU01360"/>
    </source>
</evidence>
<dbReference type="SUPFAM" id="SSF49464">
    <property type="entry name" value="Carboxypeptidase regulatory domain-like"/>
    <property type="match status" value="1"/>
</dbReference>
<evidence type="ECO:0000256" key="3">
    <source>
        <dbReference type="ARBA" id="ARBA00022452"/>
    </source>
</evidence>
<comment type="caution">
    <text evidence="9">The sequence shown here is derived from an EMBL/GenBank/DDBJ whole genome shotgun (WGS) entry which is preliminary data.</text>
</comment>
<dbReference type="NCBIfam" id="TIGR04057">
    <property type="entry name" value="SusC_RagA_signa"/>
    <property type="match status" value="1"/>
</dbReference>
<keyword evidence="3 7" id="KW-1134">Transmembrane beta strand</keyword>
<organism evidence="9 10">
    <name type="scientific">Chryseolinea lacunae</name>
    <dbReference type="NCBI Taxonomy" id="2801331"/>
    <lineage>
        <taxon>Bacteria</taxon>
        <taxon>Pseudomonadati</taxon>
        <taxon>Bacteroidota</taxon>
        <taxon>Cytophagia</taxon>
        <taxon>Cytophagales</taxon>
        <taxon>Fulvivirgaceae</taxon>
        <taxon>Chryseolinea</taxon>
    </lineage>
</organism>
<keyword evidence="2 7" id="KW-0813">Transport</keyword>
<accession>A0ABS1KKP7</accession>
<dbReference type="Gene3D" id="2.40.170.20">
    <property type="entry name" value="TonB-dependent receptor, beta-barrel domain"/>
    <property type="match status" value="1"/>
</dbReference>
<keyword evidence="6 7" id="KW-0998">Cell outer membrane</keyword>
<dbReference type="Gene3D" id="2.170.130.10">
    <property type="entry name" value="TonB-dependent receptor, plug domain"/>
    <property type="match status" value="1"/>
</dbReference>
<dbReference type="InterPro" id="IPR039426">
    <property type="entry name" value="TonB-dep_rcpt-like"/>
</dbReference>
<dbReference type="Pfam" id="PF07715">
    <property type="entry name" value="Plug"/>
    <property type="match status" value="1"/>
</dbReference>
<dbReference type="SUPFAM" id="SSF56935">
    <property type="entry name" value="Porins"/>
    <property type="match status" value="1"/>
</dbReference>
<evidence type="ECO:0000313" key="9">
    <source>
        <dbReference type="EMBL" id="MBL0740026.1"/>
    </source>
</evidence>
<keyword evidence="9" id="KW-0675">Receptor</keyword>
<evidence type="ECO:0000256" key="2">
    <source>
        <dbReference type="ARBA" id="ARBA00022448"/>
    </source>
</evidence>
<keyword evidence="5 7" id="KW-0472">Membrane</keyword>
<dbReference type="InterPro" id="IPR023996">
    <property type="entry name" value="TonB-dep_OMP_SusC/RagA"/>
</dbReference>
<proteinExistence type="inferred from homology"/>
<evidence type="ECO:0000256" key="6">
    <source>
        <dbReference type="ARBA" id="ARBA00023237"/>
    </source>
</evidence>
<dbReference type="InterPro" id="IPR036942">
    <property type="entry name" value="Beta-barrel_TonB_sf"/>
</dbReference>
<feature type="domain" description="TonB-dependent receptor plug" evidence="8">
    <location>
        <begin position="114"/>
        <end position="229"/>
    </location>
</feature>
<sequence length="984" mass="105662">MLLNGIVPVSPMVTSAMAAFQTVTVNGKVVDETGEPLPGVSILEKGTANGTVSDADGVYKISVSSSSAVLVFSFVGTKSQEVLVGTQSELNITLAGDASTLSEVVVVGYGTQEQKDITGAVASVKSADFNRGIINSPEQLLQGKVAGVNVTSTSGEPGATQTITIRGVGGVRTGSTPLFVVDGMPLDNASTGGATNPLNFLNPQDIESQIVLKDAAATSIYGSRGANGVILITTKRGKSGRSSLNYTASYGISKMARPLDVFSADEYRQQVAAIGGTLDDGGASTDWQKEISRTAATKNHNLSLSGGADKLNYFASLGLQDQDGVLKNSNMKRYTGRLNVSQKLLPDDRLTIDLNLSATQTVNQRPPIEGIIGQAITSNPTLQAYNPDGTPFQYASGSNPMSTLALNKDITTINRVIGNITPSLRIVKGLVYKLNFGLDNASSARDFESLSSLVPKQDGRLESTFGNNTNTVLENYLTYQRTSGNHNYTVLAGHSYQKFFVQTRMFSINKFPITDLDPRYNPGIGQDLTLVNNLPTGSAQRNELQSFFGRVNYAFKDRYLATVTVRADGSSKFGDNNKYGTFPSFSLGWRISEEPFMASVPVSNLKLRAGWGKTGNQEIPNKITQALYTSVLGSGTTYPMDGSTYPAGTTFSRLANPDIKWEWSTQTDVGLEFGFLNGALTGSIDYFNKVSNDILLKFIPADPVQPANTFWTNVKDMKVTNKGLEFALNYEYKAASGFSFSIGGNTTLIRNKVTNSPYSVIPSGSASGSGLTSATINGYVNNEPIGTFYLLDFIGFDETGISKYRDVDGDGIISDKDRIAAGSAAPKTLYNFNGTVAFKGFDLSFNFNGAAGNKLYDNTANTNFYKAKLYKGVNTTPEAIGSPEESPNNPARVSTRYLKDASFLRLNNLTLGYNFSPATLGLDGWVTALRLSVTGQNLFVKTKYNGYDPEVNIDRNIDGTSSYGIDYLSYPKARSFVFSLNVSF</sequence>
<name>A0ABS1KKP7_9BACT</name>
<dbReference type="PROSITE" id="PS52016">
    <property type="entry name" value="TONB_DEPENDENT_REC_3"/>
    <property type="match status" value="1"/>
</dbReference>
<evidence type="ECO:0000256" key="5">
    <source>
        <dbReference type="ARBA" id="ARBA00023136"/>
    </source>
</evidence>
<reference evidence="9 10" key="1">
    <citation type="submission" date="2021-01" db="EMBL/GenBank/DDBJ databases">
        <title>Chryseolinea sp. Jin1 Genome sequencing and assembly.</title>
        <authorList>
            <person name="Kim I."/>
        </authorList>
    </citation>
    <scope>NUCLEOTIDE SEQUENCE [LARGE SCALE GENOMIC DNA]</scope>
    <source>
        <strain evidence="9 10">Jin1</strain>
    </source>
</reference>
<evidence type="ECO:0000256" key="4">
    <source>
        <dbReference type="ARBA" id="ARBA00022692"/>
    </source>
</evidence>
<dbReference type="InterPro" id="IPR008969">
    <property type="entry name" value="CarboxyPept-like_regulatory"/>
</dbReference>
<dbReference type="EMBL" id="JAERRB010000001">
    <property type="protein sequence ID" value="MBL0740026.1"/>
    <property type="molecule type" value="Genomic_DNA"/>
</dbReference>
<evidence type="ECO:0000313" key="10">
    <source>
        <dbReference type="Proteomes" id="UP000613030"/>
    </source>
</evidence>
<dbReference type="Proteomes" id="UP000613030">
    <property type="component" value="Unassembled WGS sequence"/>
</dbReference>